<evidence type="ECO:0000256" key="1">
    <source>
        <dbReference type="ARBA" id="ARBA00004202"/>
    </source>
</evidence>
<dbReference type="SUPFAM" id="SSF53756">
    <property type="entry name" value="UDP-Glycosyltransferase/glycogen phosphorylase"/>
    <property type="match status" value="2"/>
</dbReference>
<dbReference type="Gene3D" id="3.40.50.12580">
    <property type="match status" value="2"/>
</dbReference>
<feature type="domain" description="TarS C-terminal" evidence="7">
    <location>
        <begin position="154"/>
        <end position="294"/>
    </location>
</feature>
<evidence type="ECO:0000313" key="8">
    <source>
        <dbReference type="EMBL" id="KAA1418077.1"/>
    </source>
</evidence>
<evidence type="ECO:0000313" key="9">
    <source>
        <dbReference type="EMBL" id="KAA1424364.1"/>
    </source>
</evidence>
<dbReference type="OrthoDB" id="8549922at2"/>
<evidence type="ECO:0000256" key="4">
    <source>
        <dbReference type="ARBA" id="ARBA00022679"/>
    </source>
</evidence>
<evidence type="ECO:0000259" key="7">
    <source>
        <dbReference type="Pfam" id="PF18674"/>
    </source>
</evidence>
<evidence type="ECO:0000313" key="10">
    <source>
        <dbReference type="EMBL" id="KAA1424368.1"/>
    </source>
</evidence>
<comment type="similarity">
    <text evidence="2">Belongs to the CDP-glycerol glycerophosphotransferase family.</text>
</comment>
<dbReference type="Proteomes" id="UP000307768">
    <property type="component" value="Unassembled WGS sequence"/>
</dbReference>
<keyword evidence="3" id="KW-1003">Cell membrane</keyword>
<keyword evidence="4 8" id="KW-0808">Transferase</keyword>
<dbReference type="GO" id="GO:0005886">
    <property type="term" value="C:plasma membrane"/>
    <property type="evidence" value="ECO:0007669"/>
    <property type="project" value="UniProtKB-SubCell"/>
</dbReference>
<sequence>MSGIVLGRRRGGPTRSPESALRLRLTGDHLCVEVTLADRSRIEGLLLRHRDTGRETTVVPVREERGDGTVGFDIDISAAVRADPSCEWIDLWIKVSGEDDPRRLGRFASTDRGGAVSPTEVDGLTATVHMTHKGNVSIRVQAERSREVALWTREISLRHGRIAFATDVVTHNVRVVSAVLAVISRESGDATRLSVGIRPLEEDTRRLHGLLRYRVDADFDVGVLARAGEHDSDIYDLALLLTLEGFDETVERGIRIPPYRVRRRLRAVEVSAGDTGHLVTPYFSFKAQRLCLRVEQFSSADLEFMRRVLRLGWAFALVRPFSRIWLIGELPYKAQDTGFHFFRWIRTSHPRRRAYYVIERDSPERANVEPYGNVVLHRSRRHILYSLLASRLVGSHHAEYLLASRSPRFVRWSRGVRVFLQHGVMGTKNMTGNYGRRASTDFRTDLFLVSSEREREMVVDDFEFFPGQVRVTGLSRFDALLADDVDVERALLIIPTWRDWLRARDFGESEFFEQWNGLLTSARFQEMIRRHGLAVWFILHPNMREYAERFDAPGVVVLQQGDAPVQDLLKRSAVMLTDYSSVGFDFSFLHRPVVYFQFDRARFLGARGSHLDLDAHLPGEIAFSHDEALDRLDEVLKAGMTISERNRARADAFLERRDRDNNERIYEVVRRAWSPLTPVRRLRSASPSRALFNRFRKSRFYFPAMRVLYRLATLLPRRDLVVFESANGKQYGDSPRYLYEKLLERGTESTLVWVNDSTVRLPDPSTRKVRRLSPRYFWLLGRASHWVNNQNFPHYLRPAHGTRYVQTWHGTPLKKMQHDLEQVHGRRDDYLERVTKMTGYWDDLVSPSPYATAAFRSAFQYKGRVLECGYPRNDVLHWPDADERADLVRRRLGIPAEKRVVLYAPTFRDDRTSGGGFAAQAELDLARLHDRLGDSVVVLLRMHSVVRGRVTVPEDLRRFAIDASRYPDTQELLLVADVLVTDYSSVMFDFVTLDRPIVFYTYDLDHYRDDLRGFYFPFEEQAPGPLVRTSDEVADALSEALSGSEGYARARADFRARFAPLDDGSASERVLDAVFGRSDDR</sequence>
<dbReference type="InterPro" id="IPR007554">
    <property type="entry name" value="Glycerophosphate_synth"/>
</dbReference>
<dbReference type="Gene3D" id="3.40.50.11820">
    <property type="match status" value="2"/>
</dbReference>
<accession>A0A5Q6RJB3</accession>
<keyword evidence="6" id="KW-0472">Membrane</keyword>
<organism evidence="8 11">
    <name type="scientific">Mumia zhuanghuii</name>
    <dbReference type="NCBI Taxonomy" id="2585211"/>
    <lineage>
        <taxon>Bacteria</taxon>
        <taxon>Bacillati</taxon>
        <taxon>Actinomycetota</taxon>
        <taxon>Actinomycetes</taxon>
        <taxon>Propionibacteriales</taxon>
        <taxon>Nocardioidaceae</taxon>
        <taxon>Mumia</taxon>
    </lineage>
</organism>
<dbReference type="PANTHER" id="PTHR37316">
    <property type="entry name" value="TEICHOIC ACID GLYCEROL-PHOSPHATE PRIMASE"/>
    <property type="match status" value="1"/>
</dbReference>
<comment type="subcellular location">
    <subcellularLocation>
        <location evidence="1">Cell membrane</location>
        <topology evidence="1">Peripheral membrane protein</topology>
    </subcellularLocation>
</comment>
<evidence type="ECO:0000256" key="2">
    <source>
        <dbReference type="ARBA" id="ARBA00010488"/>
    </source>
</evidence>
<evidence type="ECO:0000313" key="11">
    <source>
        <dbReference type="Proteomes" id="UP000307768"/>
    </source>
</evidence>
<evidence type="ECO:0000256" key="3">
    <source>
        <dbReference type="ARBA" id="ARBA00022475"/>
    </source>
</evidence>
<dbReference type="InterPro" id="IPR043148">
    <property type="entry name" value="TagF_C"/>
</dbReference>
<gene>
    <name evidence="9" type="ORF">FE697_000020</name>
    <name evidence="10" type="ORF">FE697_000040</name>
    <name evidence="8" type="ORF">FE697_021850</name>
</gene>
<dbReference type="Pfam" id="PF18674">
    <property type="entry name" value="TarS_C1"/>
    <property type="match status" value="1"/>
</dbReference>
<dbReference type="EMBL" id="VDFQ02000001">
    <property type="protein sequence ID" value="KAA1424364.1"/>
    <property type="molecule type" value="Genomic_DNA"/>
</dbReference>
<evidence type="ECO:0000256" key="5">
    <source>
        <dbReference type="ARBA" id="ARBA00022944"/>
    </source>
</evidence>
<protein>
    <submittedName>
        <fullName evidence="8">CDP-glycerol glycerophosphotransferase</fullName>
    </submittedName>
</protein>
<dbReference type="InterPro" id="IPR041038">
    <property type="entry name" value="TarS_C1"/>
</dbReference>
<dbReference type="GO" id="GO:0047355">
    <property type="term" value="F:CDP-glycerol glycerophosphotransferase activity"/>
    <property type="evidence" value="ECO:0007669"/>
    <property type="project" value="InterPro"/>
</dbReference>
<keyword evidence="5" id="KW-0777">Teichoic acid biosynthesis</keyword>
<dbReference type="Pfam" id="PF04464">
    <property type="entry name" value="Glyphos_transf"/>
    <property type="match status" value="2"/>
</dbReference>
<dbReference type="InterPro" id="IPR043149">
    <property type="entry name" value="TagF_N"/>
</dbReference>
<dbReference type="GO" id="GO:0019350">
    <property type="term" value="P:teichoic acid biosynthetic process"/>
    <property type="evidence" value="ECO:0007669"/>
    <property type="project" value="UniProtKB-KW"/>
</dbReference>
<evidence type="ECO:0000256" key="6">
    <source>
        <dbReference type="ARBA" id="ARBA00023136"/>
    </source>
</evidence>
<dbReference type="EMBL" id="VDFQ02000008">
    <property type="protein sequence ID" value="KAA1418077.1"/>
    <property type="molecule type" value="Genomic_DNA"/>
</dbReference>
<name>A0A5Q6RJB3_9ACTN</name>
<dbReference type="RefSeq" id="WP_149767118.1">
    <property type="nucleotide sequence ID" value="NZ_VDFQ02000001.1"/>
</dbReference>
<reference evidence="8 11" key="1">
    <citation type="submission" date="2019-09" db="EMBL/GenBank/DDBJ databases">
        <title>Mumia zhuanghuii sp. nov. isolated from the intestinal contents of plateau pika (Ochotona curzoniae) in the Qinghai-Tibet plateau of China.</title>
        <authorList>
            <person name="Tian Z."/>
        </authorList>
    </citation>
    <scope>NUCLEOTIDE SEQUENCE [LARGE SCALE GENOMIC DNA]</scope>
    <source>
        <strain evidence="11">350</strain>
        <strain evidence="8">Z350</strain>
    </source>
</reference>
<dbReference type="InterPro" id="IPR051612">
    <property type="entry name" value="Teichoic_Acid_Biosynth"/>
</dbReference>
<dbReference type="AlphaFoldDB" id="A0A5Q6RJB3"/>
<comment type="caution">
    <text evidence="8">The sequence shown here is derived from an EMBL/GenBank/DDBJ whole genome shotgun (WGS) entry which is preliminary data.</text>
</comment>
<dbReference type="PANTHER" id="PTHR37316:SF3">
    <property type="entry name" value="TEICHOIC ACID GLYCEROL-PHOSPHATE TRANSFERASE"/>
    <property type="match status" value="1"/>
</dbReference>
<proteinExistence type="inferred from homology"/>
<dbReference type="EMBL" id="VDFQ02000001">
    <property type="protein sequence ID" value="KAA1424368.1"/>
    <property type="molecule type" value="Genomic_DNA"/>
</dbReference>